<evidence type="ECO:0000313" key="1">
    <source>
        <dbReference type="EMBL" id="MEQ2445060.1"/>
    </source>
</evidence>
<sequence>MKHAPIRRRDVRDVVNLLEGLYYASRRKSQNRPPEFEHLKLVDYGYQDGLRCAMMLLNGLLKREAVSDSDTGKEK</sequence>
<reference evidence="1 2" key="1">
    <citation type="submission" date="2024-03" db="EMBL/GenBank/DDBJ databases">
        <title>Human intestinal bacterial collection.</title>
        <authorList>
            <person name="Pauvert C."/>
            <person name="Hitch T.C.A."/>
            <person name="Clavel T."/>
        </authorList>
    </citation>
    <scope>NUCLEOTIDE SEQUENCE [LARGE SCALE GENOMIC DNA]</scope>
    <source>
        <strain evidence="1 2">CLA-AP-H29</strain>
    </source>
</reference>
<name>A0ABV1ECK9_9FIRM</name>
<comment type="caution">
    <text evidence="1">The sequence shown here is derived from an EMBL/GenBank/DDBJ whole genome shotgun (WGS) entry which is preliminary data.</text>
</comment>
<dbReference type="Proteomes" id="UP001464378">
    <property type="component" value="Unassembled WGS sequence"/>
</dbReference>
<dbReference type="RefSeq" id="WP_349232692.1">
    <property type="nucleotide sequence ID" value="NZ_JBBMFK010000043.1"/>
</dbReference>
<gene>
    <name evidence="1" type="ORF">WMO64_16535</name>
</gene>
<organism evidence="1 2">
    <name type="scientific">Pseudoflavonifractor intestinihominis</name>
    <dbReference type="NCBI Taxonomy" id="3133171"/>
    <lineage>
        <taxon>Bacteria</taxon>
        <taxon>Bacillati</taxon>
        <taxon>Bacillota</taxon>
        <taxon>Clostridia</taxon>
        <taxon>Eubacteriales</taxon>
        <taxon>Oscillospiraceae</taxon>
        <taxon>Pseudoflavonifractor</taxon>
    </lineage>
</organism>
<accession>A0ABV1ECK9</accession>
<protein>
    <submittedName>
        <fullName evidence="1">Uncharacterized protein</fullName>
    </submittedName>
</protein>
<evidence type="ECO:0000313" key="2">
    <source>
        <dbReference type="Proteomes" id="UP001464378"/>
    </source>
</evidence>
<dbReference type="EMBL" id="JBBMFK010000043">
    <property type="protein sequence ID" value="MEQ2445060.1"/>
    <property type="molecule type" value="Genomic_DNA"/>
</dbReference>
<keyword evidence="2" id="KW-1185">Reference proteome</keyword>
<proteinExistence type="predicted"/>